<dbReference type="PANTHER" id="PTHR23088">
    <property type="entry name" value="NITRILASE-RELATED"/>
    <property type="match status" value="1"/>
</dbReference>
<evidence type="ECO:0000313" key="4">
    <source>
        <dbReference type="Proteomes" id="UP000016511"/>
    </source>
</evidence>
<dbReference type="EMBL" id="AWSJ01000010">
    <property type="protein sequence ID" value="ERI11800.1"/>
    <property type="molecule type" value="Genomic_DNA"/>
</dbReference>
<keyword evidence="3" id="KW-0378">Hydrolase</keyword>
<dbReference type="PANTHER" id="PTHR23088:SF27">
    <property type="entry name" value="DEAMINATED GLUTATHIONE AMIDASE"/>
    <property type="match status" value="1"/>
</dbReference>
<proteinExistence type="inferred from homology"/>
<dbReference type="InterPro" id="IPR036526">
    <property type="entry name" value="C-N_Hydrolase_sf"/>
</dbReference>
<keyword evidence="4" id="KW-1185">Reference proteome</keyword>
<dbReference type="AlphaFoldDB" id="U1XA27"/>
<dbReference type="STRING" id="649747.HMPREF0083_00128"/>
<dbReference type="Proteomes" id="UP000016511">
    <property type="component" value="Unassembled WGS sequence"/>
</dbReference>
<protein>
    <submittedName>
        <fullName evidence="3">Hydrolase, carbon-nitrogen family</fullName>
    </submittedName>
</protein>
<accession>U1XA27</accession>
<organism evidence="3 4">
    <name type="scientific">Aneurinibacillus aneurinilyticus ATCC 12856</name>
    <dbReference type="NCBI Taxonomy" id="649747"/>
    <lineage>
        <taxon>Bacteria</taxon>
        <taxon>Bacillati</taxon>
        <taxon>Bacillota</taxon>
        <taxon>Bacilli</taxon>
        <taxon>Bacillales</taxon>
        <taxon>Paenibacillaceae</taxon>
        <taxon>Aneurinibacillus group</taxon>
        <taxon>Aneurinibacillus</taxon>
    </lineage>
</organism>
<dbReference type="InterPro" id="IPR003010">
    <property type="entry name" value="C-N_Hydrolase"/>
</dbReference>
<dbReference type="PROSITE" id="PS50263">
    <property type="entry name" value="CN_HYDROLASE"/>
    <property type="match status" value="1"/>
</dbReference>
<dbReference type="PATRIC" id="fig|649747.3.peg.116"/>
<sequence>MRRKNMRQINVALAQVRCSLSNKEENVKRIIECIESAGKKQADYILFPELYMSGSFMHETIAQLAEPIKGKSMTEICKHAQKHQVGVILGFPEIENTRLFNTAVLISKHGEIIGTYRKIHLFEIEKAVFEPGTECPVFELPEGKVGIMISYDVEFPEVARILAIKGAQFIFVLGANKFPSHPHQDVYLKTRALENHVFVAMANKVGLENSTLFVGESSLIHPLGKTIHKCSNNEELSILSINMEETDIARGNLDYLKNRRPTLYAKEDRHYI</sequence>
<gene>
    <name evidence="3" type="ORF">HMPREF0083_00128</name>
</gene>
<comment type="similarity">
    <text evidence="1">Belongs to the carbon-nitrogen hydrolase superfamily. NIT1/NIT2 family.</text>
</comment>
<reference evidence="3 4" key="1">
    <citation type="submission" date="2013-08" db="EMBL/GenBank/DDBJ databases">
        <authorList>
            <person name="Weinstock G."/>
            <person name="Sodergren E."/>
            <person name="Wylie T."/>
            <person name="Fulton L."/>
            <person name="Fulton R."/>
            <person name="Fronick C."/>
            <person name="O'Laughlin M."/>
            <person name="Godfrey J."/>
            <person name="Miner T."/>
            <person name="Herter B."/>
            <person name="Appelbaum E."/>
            <person name="Cordes M."/>
            <person name="Lek S."/>
            <person name="Wollam A."/>
            <person name="Pepin K.H."/>
            <person name="Palsikar V.B."/>
            <person name="Mitreva M."/>
            <person name="Wilson R.K."/>
        </authorList>
    </citation>
    <scope>NUCLEOTIDE SEQUENCE [LARGE SCALE GENOMIC DNA]</scope>
    <source>
        <strain evidence="3 4">ATCC 12856</strain>
    </source>
</reference>
<dbReference type="eggNOG" id="COG0388">
    <property type="taxonomic scope" value="Bacteria"/>
</dbReference>
<feature type="domain" description="CN hydrolase" evidence="2">
    <location>
        <begin position="9"/>
        <end position="243"/>
    </location>
</feature>
<evidence type="ECO:0000259" key="2">
    <source>
        <dbReference type="PROSITE" id="PS50263"/>
    </source>
</evidence>
<evidence type="ECO:0000313" key="3">
    <source>
        <dbReference type="EMBL" id="ERI11800.1"/>
    </source>
</evidence>
<name>U1XA27_ANEAE</name>
<evidence type="ECO:0000256" key="1">
    <source>
        <dbReference type="ARBA" id="ARBA00010613"/>
    </source>
</evidence>
<dbReference type="Pfam" id="PF00795">
    <property type="entry name" value="CN_hydrolase"/>
    <property type="match status" value="1"/>
</dbReference>
<dbReference type="Gene3D" id="3.60.110.10">
    <property type="entry name" value="Carbon-nitrogen hydrolase"/>
    <property type="match status" value="1"/>
</dbReference>
<comment type="caution">
    <text evidence="3">The sequence shown here is derived from an EMBL/GenBank/DDBJ whole genome shotgun (WGS) entry which is preliminary data.</text>
</comment>
<dbReference type="CDD" id="cd07197">
    <property type="entry name" value="nitrilase"/>
    <property type="match status" value="1"/>
</dbReference>
<dbReference type="SUPFAM" id="SSF56317">
    <property type="entry name" value="Carbon-nitrogen hydrolase"/>
    <property type="match status" value="1"/>
</dbReference>
<dbReference type="GO" id="GO:0016787">
    <property type="term" value="F:hydrolase activity"/>
    <property type="evidence" value="ECO:0007669"/>
    <property type="project" value="UniProtKB-KW"/>
</dbReference>
<dbReference type="HOGENOM" id="CLU_030130_3_1_9"/>